<evidence type="ECO:0000256" key="1">
    <source>
        <dbReference type="ARBA" id="ARBA00009902"/>
    </source>
</evidence>
<feature type="signal peptide" evidence="5">
    <location>
        <begin position="1"/>
        <end position="21"/>
    </location>
</feature>
<dbReference type="InterPro" id="IPR013148">
    <property type="entry name" value="Glyco_hydro_32_N"/>
</dbReference>
<feature type="domain" description="Glycosyl hydrolase family 32 C-terminal" evidence="7">
    <location>
        <begin position="580"/>
        <end position="727"/>
    </location>
</feature>
<dbReference type="PANTHER" id="PTHR42800:SF1">
    <property type="entry name" value="EXOINULINASE INUD (AFU_ORTHOLOGUE AFUA_5G00480)"/>
    <property type="match status" value="1"/>
</dbReference>
<gene>
    <name evidence="8" type="ORF">SAMN05216464_12055</name>
</gene>
<feature type="chain" id="PRO_5011614742" evidence="5">
    <location>
        <begin position="22"/>
        <end position="736"/>
    </location>
</feature>
<evidence type="ECO:0000259" key="7">
    <source>
        <dbReference type="Pfam" id="PF08244"/>
    </source>
</evidence>
<keyword evidence="5" id="KW-0732">Signal</keyword>
<dbReference type="AlphaFoldDB" id="A0A1G7M469"/>
<organism evidence="8 9">
    <name type="scientific">Mucilaginibacter pineti</name>
    <dbReference type="NCBI Taxonomy" id="1391627"/>
    <lineage>
        <taxon>Bacteria</taxon>
        <taxon>Pseudomonadati</taxon>
        <taxon>Bacteroidota</taxon>
        <taxon>Sphingobacteriia</taxon>
        <taxon>Sphingobacteriales</taxon>
        <taxon>Sphingobacteriaceae</taxon>
        <taxon>Mucilaginibacter</taxon>
    </lineage>
</organism>
<evidence type="ECO:0000313" key="8">
    <source>
        <dbReference type="EMBL" id="SDF56451.1"/>
    </source>
</evidence>
<sequence>MKKYIILSLFPALFIIAWQSAGSFTDAVAAWSLADVNDMTAANSRLNIHGDVQFIPLSANEAEASKLRGGDGIAAKFSGGWLDAGQGNNQELNLSGKNVSILVRVKADQVNGFTPLISKAGNDQSVAYGIALNKIGDETYIESIMGSDEIAGAHTLRYKLPKNDVSKWHDILLRFNGEISQLYVDGFLRDDEVTVGEIRNWNKRPLLIGAQYKNEFGYANVTNDQVDARFEGLIDHVALWNRYLSDNEVEKLSDVTVLKDGKPAYYHETYRPQFHFSAKKNWLNDPNGLVYYDGVYHLFFQYMPANRPGAYKDWGQATSTDLVHWTQVPHHITPHKVWSGCWSGSAIVDSNNTAGLQTGKEKTILAFITNGGDPAAGLGPMCTQCMAYSNDGGNTFTYYDQNPVIRNVYKENRDPKVVWDAVSKKWIMSLFMDKDNDFGLFSSADLKAWKYLSTVSIVGVRECPGFQPLPVDGDNAHQKWLFFGANGDYVIGSFDGTNFKAETKVLRGDYGMNFYAPQTWNNTPDGRCVMIAWMPGQRYPGMPFDQQMSFPTQLTLRTTATGVQAFRLPVSEIKNLHDHAYTWGNKVLNVNQNLFKDLKGKLYDINIEVDLKKSSSLKIGLRNVTLSYDAIKGILSCGGDPVRNGIVPTSRISADVSEINEVNNMGKMALTPVNGKIKLRILLDRNTIEVFGNDGEAVLSSCFMPNADSPSYSIKSDRGVNIVKAAVYSLKSAWGN</sequence>
<keyword evidence="2 4" id="KW-0378">Hydrolase</keyword>
<dbReference type="SUPFAM" id="SSF49899">
    <property type="entry name" value="Concanavalin A-like lectins/glucanases"/>
    <property type="match status" value="2"/>
</dbReference>
<dbReference type="PANTHER" id="PTHR42800">
    <property type="entry name" value="EXOINULINASE INUD (AFU_ORTHOLOGUE AFUA_5G00480)"/>
    <property type="match status" value="1"/>
</dbReference>
<comment type="similarity">
    <text evidence="1 4">Belongs to the glycosyl hydrolase 32 family.</text>
</comment>
<dbReference type="SMART" id="SM00640">
    <property type="entry name" value="Glyco_32"/>
    <property type="match status" value="1"/>
</dbReference>
<dbReference type="InterPro" id="IPR001362">
    <property type="entry name" value="Glyco_hydro_32"/>
</dbReference>
<evidence type="ECO:0000256" key="4">
    <source>
        <dbReference type="RuleBase" id="RU362110"/>
    </source>
</evidence>
<dbReference type="GO" id="GO:0004575">
    <property type="term" value="F:sucrose alpha-glucosidase activity"/>
    <property type="evidence" value="ECO:0007669"/>
    <property type="project" value="TreeGrafter"/>
</dbReference>
<evidence type="ECO:0000259" key="6">
    <source>
        <dbReference type="Pfam" id="PF00251"/>
    </source>
</evidence>
<dbReference type="Gene3D" id="2.115.10.20">
    <property type="entry name" value="Glycosyl hydrolase domain, family 43"/>
    <property type="match status" value="1"/>
</dbReference>
<dbReference type="CDD" id="cd18622">
    <property type="entry name" value="GH32_Inu-like"/>
    <property type="match status" value="1"/>
</dbReference>
<dbReference type="InterPro" id="IPR013320">
    <property type="entry name" value="ConA-like_dom_sf"/>
</dbReference>
<evidence type="ECO:0000256" key="2">
    <source>
        <dbReference type="ARBA" id="ARBA00022801"/>
    </source>
</evidence>
<accession>A0A1G7M469</accession>
<reference evidence="8 9" key="1">
    <citation type="submission" date="2016-10" db="EMBL/GenBank/DDBJ databases">
        <authorList>
            <person name="de Groot N.N."/>
        </authorList>
    </citation>
    <scope>NUCLEOTIDE SEQUENCE [LARGE SCALE GENOMIC DNA]</scope>
    <source>
        <strain evidence="8 9">47C3B</strain>
    </source>
</reference>
<dbReference type="Pfam" id="PF13385">
    <property type="entry name" value="Laminin_G_3"/>
    <property type="match status" value="1"/>
</dbReference>
<dbReference type="GO" id="GO:0005737">
    <property type="term" value="C:cytoplasm"/>
    <property type="evidence" value="ECO:0007669"/>
    <property type="project" value="TreeGrafter"/>
</dbReference>
<dbReference type="EMBL" id="FNAI01000020">
    <property type="protein sequence ID" value="SDF56451.1"/>
    <property type="molecule type" value="Genomic_DNA"/>
</dbReference>
<dbReference type="Gene3D" id="2.60.120.560">
    <property type="entry name" value="Exo-inulinase, domain 1"/>
    <property type="match status" value="1"/>
</dbReference>
<dbReference type="Proteomes" id="UP000199072">
    <property type="component" value="Unassembled WGS sequence"/>
</dbReference>
<name>A0A1G7M469_9SPHI</name>
<protein>
    <submittedName>
        <fullName evidence="8">Sucrose-6-phosphate hydrolase SacC, GH32 family</fullName>
    </submittedName>
</protein>
<keyword evidence="3 4" id="KW-0326">Glycosidase</keyword>
<proteinExistence type="inferred from homology"/>
<dbReference type="SUPFAM" id="SSF75005">
    <property type="entry name" value="Arabinanase/levansucrase/invertase"/>
    <property type="match status" value="1"/>
</dbReference>
<dbReference type="Pfam" id="PF00251">
    <property type="entry name" value="Glyco_hydro_32N"/>
    <property type="match status" value="1"/>
</dbReference>
<feature type="domain" description="Glycosyl hydrolase family 32 N-terminal" evidence="6">
    <location>
        <begin position="275"/>
        <end position="558"/>
    </location>
</feature>
<dbReference type="Gene3D" id="2.60.120.200">
    <property type="match status" value="1"/>
</dbReference>
<keyword evidence="9" id="KW-1185">Reference proteome</keyword>
<dbReference type="Pfam" id="PF08244">
    <property type="entry name" value="Glyco_hydro_32C"/>
    <property type="match status" value="1"/>
</dbReference>
<dbReference type="OrthoDB" id="9759709at2"/>
<dbReference type="STRING" id="1391627.SAMN05216464_12055"/>
<evidence type="ECO:0000256" key="3">
    <source>
        <dbReference type="ARBA" id="ARBA00023295"/>
    </source>
</evidence>
<evidence type="ECO:0000313" key="9">
    <source>
        <dbReference type="Proteomes" id="UP000199072"/>
    </source>
</evidence>
<dbReference type="GO" id="GO:0005987">
    <property type="term" value="P:sucrose catabolic process"/>
    <property type="evidence" value="ECO:0007669"/>
    <property type="project" value="TreeGrafter"/>
</dbReference>
<dbReference type="RefSeq" id="WP_091156301.1">
    <property type="nucleotide sequence ID" value="NZ_FNAI01000020.1"/>
</dbReference>
<dbReference type="InterPro" id="IPR013189">
    <property type="entry name" value="Glyco_hydro_32_C"/>
</dbReference>
<evidence type="ECO:0000256" key="5">
    <source>
        <dbReference type="SAM" id="SignalP"/>
    </source>
</evidence>
<dbReference type="InterPro" id="IPR023296">
    <property type="entry name" value="Glyco_hydro_beta-prop_sf"/>
</dbReference>